<comment type="caution">
    <text evidence="4">The sequence shown here is derived from an EMBL/GenBank/DDBJ whole genome shotgun (WGS) entry which is preliminary data.</text>
</comment>
<protein>
    <submittedName>
        <fullName evidence="4">Choline-sulfatase</fullName>
        <ecNumber evidence="4">3.1.6.6</ecNumber>
    </submittedName>
</protein>
<feature type="domain" description="Sulfatase N-terminal" evidence="3">
    <location>
        <begin position="3"/>
        <end position="162"/>
    </location>
</feature>
<dbReference type="PANTHER" id="PTHR45953">
    <property type="entry name" value="IDURONATE 2-SULFATASE"/>
    <property type="match status" value="1"/>
</dbReference>
<name>A0A645HW59_9ZZZZ</name>
<sequence>MGFYRPHNPYTAPKRYFDLYNVDDIKLPETLPDDLNDIPDYAINNFIKDREKTALLNATGNYAQQLVRAYLACVSFADDRIGMILDALDASPYADNTMIVLIGDNGFHHGEKERWGKSALWREANHVPFIIVPPRMVSSIVPGSVCNTPVSLIDVYPTLLDLC</sequence>
<organism evidence="4">
    <name type="scientific">bioreactor metagenome</name>
    <dbReference type="NCBI Taxonomy" id="1076179"/>
    <lineage>
        <taxon>unclassified sequences</taxon>
        <taxon>metagenomes</taxon>
        <taxon>ecological metagenomes</taxon>
    </lineage>
</organism>
<dbReference type="PANTHER" id="PTHR45953:SF1">
    <property type="entry name" value="IDURONATE 2-SULFATASE"/>
    <property type="match status" value="1"/>
</dbReference>
<dbReference type="SUPFAM" id="SSF53649">
    <property type="entry name" value="Alkaline phosphatase-like"/>
    <property type="match status" value="1"/>
</dbReference>
<proteinExistence type="predicted"/>
<dbReference type="GO" id="GO:0005737">
    <property type="term" value="C:cytoplasm"/>
    <property type="evidence" value="ECO:0007669"/>
    <property type="project" value="TreeGrafter"/>
</dbReference>
<dbReference type="EC" id="3.1.6.6" evidence="4"/>
<dbReference type="InterPro" id="IPR000917">
    <property type="entry name" value="Sulfatase_N"/>
</dbReference>
<dbReference type="Pfam" id="PF00884">
    <property type="entry name" value="Sulfatase"/>
    <property type="match status" value="1"/>
</dbReference>
<dbReference type="GO" id="GO:0047753">
    <property type="term" value="F:choline-sulfatase activity"/>
    <property type="evidence" value="ECO:0007669"/>
    <property type="project" value="UniProtKB-EC"/>
</dbReference>
<evidence type="ECO:0000313" key="4">
    <source>
        <dbReference type="EMBL" id="MPN42429.1"/>
    </source>
</evidence>
<dbReference type="EMBL" id="VSSQ01100151">
    <property type="protein sequence ID" value="MPN42429.1"/>
    <property type="molecule type" value="Genomic_DNA"/>
</dbReference>
<evidence type="ECO:0000256" key="1">
    <source>
        <dbReference type="ARBA" id="ARBA00022723"/>
    </source>
</evidence>
<dbReference type="GO" id="GO:0046872">
    <property type="term" value="F:metal ion binding"/>
    <property type="evidence" value="ECO:0007669"/>
    <property type="project" value="UniProtKB-KW"/>
</dbReference>
<gene>
    <name evidence="4" type="primary">betC_7</name>
    <name evidence="4" type="ORF">SDC9_189986</name>
</gene>
<evidence type="ECO:0000256" key="2">
    <source>
        <dbReference type="ARBA" id="ARBA00022801"/>
    </source>
</evidence>
<evidence type="ECO:0000259" key="3">
    <source>
        <dbReference type="Pfam" id="PF00884"/>
    </source>
</evidence>
<keyword evidence="2 4" id="KW-0378">Hydrolase</keyword>
<dbReference type="InterPro" id="IPR017850">
    <property type="entry name" value="Alkaline_phosphatase_core_sf"/>
</dbReference>
<accession>A0A645HW59</accession>
<dbReference type="AlphaFoldDB" id="A0A645HW59"/>
<reference evidence="4" key="1">
    <citation type="submission" date="2019-08" db="EMBL/GenBank/DDBJ databases">
        <authorList>
            <person name="Kucharzyk K."/>
            <person name="Murdoch R.W."/>
            <person name="Higgins S."/>
            <person name="Loffler F."/>
        </authorList>
    </citation>
    <scope>NUCLEOTIDE SEQUENCE</scope>
</reference>
<dbReference type="Gene3D" id="3.40.720.10">
    <property type="entry name" value="Alkaline Phosphatase, subunit A"/>
    <property type="match status" value="1"/>
</dbReference>
<keyword evidence="1" id="KW-0479">Metal-binding</keyword>